<evidence type="ECO:0000259" key="7">
    <source>
        <dbReference type="PROSITE" id="PS50110"/>
    </source>
</evidence>
<evidence type="ECO:0000313" key="8">
    <source>
        <dbReference type="EMBL" id="QFQ91180.1"/>
    </source>
</evidence>
<dbReference type="Gene3D" id="3.40.50.2300">
    <property type="match status" value="1"/>
</dbReference>
<dbReference type="Pfam" id="PF00072">
    <property type="entry name" value="Response_reg"/>
    <property type="match status" value="1"/>
</dbReference>
<organism evidence="8 9">
    <name type="scientific">Lacticaseibacillus manihotivorans</name>
    <dbReference type="NCBI Taxonomy" id="88233"/>
    <lineage>
        <taxon>Bacteria</taxon>
        <taxon>Bacillati</taxon>
        <taxon>Bacillota</taxon>
        <taxon>Bacilli</taxon>
        <taxon>Lactobacillales</taxon>
        <taxon>Lactobacillaceae</taxon>
        <taxon>Lacticaseibacillus</taxon>
    </lineage>
</organism>
<reference evidence="8 9" key="1">
    <citation type="submission" date="2019-10" db="EMBL/GenBank/DDBJ databases">
        <title>Genome sequencing of Lactobacillus manihotivorans.</title>
        <authorList>
            <person name="Kim K."/>
        </authorList>
    </citation>
    <scope>NUCLEOTIDE SEQUENCE [LARGE SCALE GENOMIC DNA]</scope>
    <source>
        <strain evidence="8 9">LM010</strain>
    </source>
</reference>
<dbReference type="CDD" id="cd17535">
    <property type="entry name" value="REC_NarL-like"/>
    <property type="match status" value="1"/>
</dbReference>
<dbReference type="PROSITE" id="PS50043">
    <property type="entry name" value="HTH_LUXR_2"/>
    <property type="match status" value="1"/>
</dbReference>
<dbReference type="GO" id="GO:0006355">
    <property type="term" value="P:regulation of DNA-templated transcription"/>
    <property type="evidence" value="ECO:0007669"/>
    <property type="project" value="InterPro"/>
</dbReference>
<dbReference type="SUPFAM" id="SSF52172">
    <property type="entry name" value="CheY-like"/>
    <property type="match status" value="1"/>
</dbReference>
<evidence type="ECO:0000256" key="1">
    <source>
        <dbReference type="ARBA" id="ARBA00022553"/>
    </source>
</evidence>
<keyword evidence="1 5" id="KW-0597">Phosphoprotein</keyword>
<protein>
    <submittedName>
        <fullName evidence="8">Response regulator</fullName>
    </submittedName>
</protein>
<keyword evidence="2" id="KW-0805">Transcription regulation</keyword>
<sequence length="214" mass="23765">MIKVLLVDDHEMVRLGVSTYLGVMPDIEVVGQATDGQEGLDQALALRPDVILMDLVMPHMDGIEATQKILKAWPEARIIILTSFIDDEKVYPAIEAGAASYILKTATAEEIANAIRQTAKGESVLEPQVTTKMMNRLTQKPQPALYDDLTNREREVLQLIAQGKSNQEIATELFITLKTVKTHVSNILAKLEVDDRTQAAIYAFKHGLVKDQKE</sequence>
<evidence type="ECO:0000256" key="5">
    <source>
        <dbReference type="PROSITE-ProRule" id="PRU00169"/>
    </source>
</evidence>
<gene>
    <name evidence="8" type="ORF">LM010_06945</name>
</gene>
<dbReference type="SMART" id="SM00448">
    <property type="entry name" value="REC"/>
    <property type="match status" value="1"/>
</dbReference>
<evidence type="ECO:0000256" key="4">
    <source>
        <dbReference type="ARBA" id="ARBA00023163"/>
    </source>
</evidence>
<feature type="domain" description="Response regulatory" evidence="7">
    <location>
        <begin position="3"/>
        <end position="119"/>
    </location>
</feature>
<evidence type="ECO:0000313" key="9">
    <source>
        <dbReference type="Proteomes" id="UP000388452"/>
    </source>
</evidence>
<evidence type="ECO:0000259" key="6">
    <source>
        <dbReference type="PROSITE" id="PS50043"/>
    </source>
</evidence>
<evidence type="ECO:0000256" key="2">
    <source>
        <dbReference type="ARBA" id="ARBA00023015"/>
    </source>
</evidence>
<evidence type="ECO:0000256" key="3">
    <source>
        <dbReference type="ARBA" id="ARBA00023125"/>
    </source>
</evidence>
<dbReference type="InterPro" id="IPR000792">
    <property type="entry name" value="Tscrpt_reg_LuxR_C"/>
</dbReference>
<proteinExistence type="predicted"/>
<keyword evidence="4" id="KW-0804">Transcription</keyword>
<dbReference type="Pfam" id="PF00196">
    <property type="entry name" value="GerE"/>
    <property type="match status" value="1"/>
</dbReference>
<dbReference type="GO" id="GO:0000160">
    <property type="term" value="P:phosphorelay signal transduction system"/>
    <property type="evidence" value="ECO:0007669"/>
    <property type="project" value="InterPro"/>
</dbReference>
<dbReference type="InterPro" id="IPR039420">
    <property type="entry name" value="WalR-like"/>
</dbReference>
<dbReference type="InterPro" id="IPR016032">
    <property type="entry name" value="Sig_transdc_resp-reg_C-effctor"/>
</dbReference>
<dbReference type="PRINTS" id="PR00038">
    <property type="entry name" value="HTHLUXR"/>
</dbReference>
<dbReference type="CDD" id="cd06170">
    <property type="entry name" value="LuxR_C_like"/>
    <property type="match status" value="1"/>
</dbReference>
<dbReference type="PROSITE" id="PS00622">
    <property type="entry name" value="HTH_LUXR_1"/>
    <property type="match status" value="1"/>
</dbReference>
<dbReference type="Proteomes" id="UP000388452">
    <property type="component" value="Chromosome"/>
</dbReference>
<dbReference type="PANTHER" id="PTHR43214:SF37">
    <property type="entry name" value="TRANSCRIPTIONAL REGULATORY PROTEIN YDFI"/>
    <property type="match status" value="1"/>
</dbReference>
<dbReference type="InterPro" id="IPR011006">
    <property type="entry name" value="CheY-like_superfamily"/>
</dbReference>
<dbReference type="PROSITE" id="PS50110">
    <property type="entry name" value="RESPONSE_REGULATORY"/>
    <property type="match status" value="1"/>
</dbReference>
<dbReference type="EMBL" id="CP045068">
    <property type="protein sequence ID" value="QFQ91180.1"/>
    <property type="molecule type" value="Genomic_DNA"/>
</dbReference>
<dbReference type="GO" id="GO:0003677">
    <property type="term" value="F:DNA binding"/>
    <property type="evidence" value="ECO:0007669"/>
    <property type="project" value="UniProtKB-KW"/>
</dbReference>
<accession>A0A5P8JQX0</accession>
<dbReference type="PANTHER" id="PTHR43214">
    <property type="entry name" value="TWO-COMPONENT RESPONSE REGULATOR"/>
    <property type="match status" value="1"/>
</dbReference>
<dbReference type="InterPro" id="IPR058245">
    <property type="entry name" value="NreC/VraR/RcsB-like_REC"/>
</dbReference>
<feature type="modified residue" description="4-aspartylphosphate" evidence="5">
    <location>
        <position position="54"/>
    </location>
</feature>
<dbReference type="InterPro" id="IPR001789">
    <property type="entry name" value="Sig_transdc_resp-reg_receiver"/>
</dbReference>
<feature type="domain" description="HTH luxR-type" evidence="6">
    <location>
        <begin position="142"/>
        <end position="207"/>
    </location>
</feature>
<dbReference type="RefSeq" id="WP_056962323.1">
    <property type="nucleotide sequence ID" value="NZ_CP045068.1"/>
</dbReference>
<dbReference type="AlphaFoldDB" id="A0A5P8JQX0"/>
<name>A0A5P8JQX0_9LACO</name>
<keyword evidence="3" id="KW-0238">DNA-binding</keyword>
<dbReference type="SMART" id="SM00421">
    <property type="entry name" value="HTH_LUXR"/>
    <property type="match status" value="1"/>
</dbReference>
<dbReference type="SUPFAM" id="SSF46894">
    <property type="entry name" value="C-terminal effector domain of the bipartite response regulators"/>
    <property type="match status" value="1"/>
</dbReference>